<evidence type="ECO:0000256" key="3">
    <source>
        <dbReference type="ARBA" id="ARBA00022692"/>
    </source>
</evidence>
<dbReference type="PANTHER" id="PTHR11662:SF399">
    <property type="entry name" value="FI19708P1-RELATED"/>
    <property type="match status" value="1"/>
</dbReference>
<feature type="transmembrane region" description="Helical" evidence="6">
    <location>
        <begin position="174"/>
        <end position="192"/>
    </location>
</feature>
<feature type="transmembrane region" description="Helical" evidence="6">
    <location>
        <begin position="83"/>
        <end position="102"/>
    </location>
</feature>
<keyword evidence="3 6" id="KW-0812">Transmembrane</keyword>
<gene>
    <name evidence="8" type="ORF">ID810_04265</name>
</gene>
<evidence type="ECO:0000313" key="9">
    <source>
        <dbReference type="Proteomes" id="UP000594637"/>
    </source>
</evidence>
<dbReference type="PANTHER" id="PTHR11662">
    <property type="entry name" value="SOLUTE CARRIER FAMILY 17"/>
    <property type="match status" value="1"/>
</dbReference>
<evidence type="ECO:0000256" key="6">
    <source>
        <dbReference type="SAM" id="Phobius"/>
    </source>
</evidence>
<evidence type="ECO:0000259" key="7">
    <source>
        <dbReference type="PROSITE" id="PS50850"/>
    </source>
</evidence>
<feature type="transmembrane region" description="Helical" evidence="6">
    <location>
        <begin position="282"/>
        <end position="303"/>
    </location>
</feature>
<feature type="domain" description="Major facilitator superfamily (MFS) profile" evidence="7">
    <location>
        <begin position="18"/>
        <end position="428"/>
    </location>
</feature>
<keyword evidence="5 6" id="KW-0472">Membrane</keyword>
<organism evidence="8 9">
    <name type="scientific">Actinomyces respiraculi</name>
    <dbReference type="NCBI Taxonomy" id="2744574"/>
    <lineage>
        <taxon>Bacteria</taxon>
        <taxon>Bacillati</taxon>
        <taxon>Actinomycetota</taxon>
        <taxon>Actinomycetes</taxon>
        <taxon>Actinomycetales</taxon>
        <taxon>Actinomycetaceae</taxon>
        <taxon>Actinomyces</taxon>
    </lineage>
</organism>
<evidence type="ECO:0000256" key="4">
    <source>
        <dbReference type="ARBA" id="ARBA00022989"/>
    </source>
</evidence>
<evidence type="ECO:0000256" key="5">
    <source>
        <dbReference type="ARBA" id="ARBA00023136"/>
    </source>
</evidence>
<keyword evidence="9" id="KW-1185">Reference proteome</keyword>
<dbReference type="InterPro" id="IPR050382">
    <property type="entry name" value="MFS_Na/Anion_cotransporter"/>
</dbReference>
<dbReference type="CDD" id="cd17319">
    <property type="entry name" value="MFS_ExuT_GudP_like"/>
    <property type="match status" value="1"/>
</dbReference>
<dbReference type="RefSeq" id="WP_166855533.1">
    <property type="nucleotide sequence ID" value="NZ_CP063989.1"/>
</dbReference>
<dbReference type="Pfam" id="PF07690">
    <property type="entry name" value="MFS_1"/>
    <property type="match status" value="1"/>
</dbReference>
<dbReference type="InterPro" id="IPR020846">
    <property type="entry name" value="MFS_dom"/>
</dbReference>
<reference evidence="8 9" key="1">
    <citation type="submission" date="2020-11" db="EMBL/GenBank/DDBJ databases">
        <title>Actinomyces sp. ZJ750.</title>
        <authorList>
            <person name="Zhou J."/>
        </authorList>
    </citation>
    <scope>NUCLEOTIDE SEQUENCE [LARGE SCALE GENOMIC DNA]</scope>
    <source>
        <strain evidence="8 9">ZJ750</strain>
    </source>
</reference>
<feature type="transmembrane region" description="Helical" evidence="6">
    <location>
        <begin position="240"/>
        <end position="262"/>
    </location>
</feature>
<feature type="transmembrane region" description="Helical" evidence="6">
    <location>
        <begin position="56"/>
        <end position="76"/>
    </location>
</feature>
<keyword evidence="4 6" id="KW-1133">Transmembrane helix</keyword>
<keyword evidence="2" id="KW-1003">Cell membrane</keyword>
<proteinExistence type="predicted"/>
<feature type="transmembrane region" description="Helical" evidence="6">
    <location>
        <begin position="379"/>
        <end position="398"/>
    </location>
</feature>
<dbReference type="PIRSF" id="PIRSF002808">
    <property type="entry name" value="Hexose_phosphate_transp"/>
    <property type="match status" value="1"/>
</dbReference>
<name>A0A7T0PX60_9ACTO</name>
<dbReference type="SUPFAM" id="SSF103473">
    <property type="entry name" value="MFS general substrate transporter"/>
    <property type="match status" value="1"/>
</dbReference>
<dbReference type="Gene3D" id="1.20.1250.20">
    <property type="entry name" value="MFS general substrate transporter like domains"/>
    <property type="match status" value="2"/>
</dbReference>
<sequence>MSASSATGTSRTSWRWAIAVVCALGLAINYIDRSAISVSLPYMTEDLHISETQQGLILSAFSWSYAVMQIPAGSLIDKFGERLMFGAAVFVWSLCTGLTFLANSFAVLFGLRLGLGIGEAGAYPAAAKTVSRWFPQRERARGTSVYDSGARIGSAVATPVIAGIIGLWGWHYVFLIAGILGILWAIGWWALYRRPEAFFGRVSDGELAHINEGREEEARLTAQASTDTAIPVRILLRKRAVWAMMIGFFCVNFAVTFFLTWFPTYLVDERGFDLLKLGVFGSIPPICAIVGSWCGGLVGDFLLGRGWSLTRTRKTCLVVGMVLTAFIGAAAAVPTAGMALTLMSISYFGSAFTIVTIWCLPGDFVPTSTVGVLGGTQNFFSNIGSALNPIVVGALYGATGAFGLPLLLSGVVCLVGACVFALMLPNVAQIDFSRDLTHAQGATA</sequence>
<dbReference type="GO" id="GO:0022857">
    <property type="term" value="F:transmembrane transporter activity"/>
    <property type="evidence" value="ECO:0007669"/>
    <property type="project" value="InterPro"/>
</dbReference>
<comment type="subcellular location">
    <subcellularLocation>
        <location evidence="1">Cell membrane</location>
        <topology evidence="1">Multi-pass membrane protein</topology>
    </subcellularLocation>
</comment>
<feature type="transmembrane region" description="Helical" evidence="6">
    <location>
        <begin position="12"/>
        <end position="31"/>
    </location>
</feature>
<evidence type="ECO:0000256" key="1">
    <source>
        <dbReference type="ARBA" id="ARBA00004651"/>
    </source>
</evidence>
<dbReference type="GO" id="GO:0005886">
    <property type="term" value="C:plasma membrane"/>
    <property type="evidence" value="ECO:0007669"/>
    <property type="project" value="UniProtKB-SubCell"/>
</dbReference>
<feature type="transmembrane region" description="Helical" evidence="6">
    <location>
        <begin position="404"/>
        <end position="424"/>
    </location>
</feature>
<dbReference type="Proteomes" id="UP000594637">
    <property type="component" value="Chromosome"/>
</dbReference>
<dbReference type="EMBL" id="CP063989">
    <property type="protein sequence ID" value="QPL06143.1"/>
    <property type="molecule type" value="Genomic_DNA"/>
</dbReference>
<dbReference type="AlphaFoldDB" id="A0A7T0PX60"/>
<evidence type="ECO:0000256" key="2">
    <source>
        <dbReference type="ARBA" id="ARBA00022475"/>
    </source>
</evidence>
<evidence type="ECO:0000313" key="8">
    <source>
        <dbReference type="EMBL" id="QPL06143.1"/>
    </source>
</evidence>
<dbReference type="InterPro" id="IPR036259">
    <property type="entry name" value="MFS_trans_sf"/>
</dbReference>
<dbReference type="PROSITE" id="PS50850">
    <property type="entry name" value="MFS"/>
    <property type="match status" value="1"/>
</dbReference>
<dbReference type="InterPro" id="IPR011701">
    <property type="entry name" value="MFS"/>
</dbReference>
<feature type="transmembrane region" description="Helical" evidence="6">
    <location>
        <begin position="315"/>
        <end position="333"/>
    </location>
</feature>
<accession>A0A7T0PX60</accession>
<dbReference type="InterPro" id="IPR000849">
    <property type="entry name" value="Sugar_P_transporter"/>
</dbReference>
<dbReference type="KEGG" id="arep:ID810_04265"/>
<protein>
    <submittedName>
        <fullName evidence="8">MFS transporter</fullName>
    </submittedName>
</protein>